<reference evidence="2 3" key="1">
    <citation type="submission" date="2024-01" db="EMBL/GenBank/DDBJ databases">
        <title>A draft genome for a cacao thread blight-causing isolate of Paramarasmius palmivorus.</title>
        <authorList>
            <person name="Baruah I.K."/>
            <person name="Bukari Y."/>
            <person name="Amoako-Attah I."/>
            <person name="Meinhardt L.W."/>
            <person name="Bailey B.A."/>
            <person name="Cohen S.P."/>
        </authorList>
    </citation>
    <scope>NUCLEOTIDE SEQUENCE [LARGE SCALE GENOMIC DNA]</scope>
    <source>
        <strain evidence="2 3">GH-12</strain>
    </source>
</reference>
<dbReference type="SUPFAM" id="SSF53474">
    <property type="entry name" value="alpha/beta-Hydrolases"/>
    <property type="match status" value="1"/>
</dbReference>
<feature type="domain" description="AB hydrolase-1" evidence="1">
    <location>
        <begin position="81"/>
        <end position="318"/>
    </location>
</feature>
<gene>
    <name evidence="2" type="ORF">VNI00_012795</name>
</gene>
<dbReference type="Proteomes" id="UP001383192">
    <property type="component" value="Unassembled WGS sequence"/>
</dbReference>
<dbReference type="Gene3D" id="3.40.50.1820">
    <property type="entry name" value="alpha/beta hydrolase"/>
    <property type="match status" value="1"/>
</dbReference>
<dbReference type="PANTHER" id="PTHR43194">
    <property type="entry name" value="HYDROLASE ALPHA/BETA FOLD FAMILY"/>
    <property type="match status" value="1"/>
</dbReference>
<protein>
    <recommendedName>
        <fullName evidence="1">AB hydrolase-1 domain-containing protein</fullName>
    </recommendedName>
</protein>
<dbReference type="InterPro" id="IPR029058">
    <property type="entry name" value="AB_hydrolase_fold"/>
</dbReference>
<sequence length="337" mass="37413">MSQRVKIAVAVTASILGTFAIASAVPSLRRGPGPLAKRLHQSKVPKPLPQNITRIYIDGVDGKLEVLTNEPEDGHPEQAPLLMIHGGMGSARCYDKWLVYFASEGRKVYSLSLRGHGLSNRPDNFNTLDLPDYTKDIEALLAHIASSYPESPAPVLIGHSAGGGLSQYAVSTLKPNTFSGLILLAPYPNTGGAPVYLEWIKFDPFFFPRFLWHGCDNMSPLSSPALVKRAFFSDGYDEEELKEFFNQMNSEESPGWPKTMTNKFTEHVTVKANVEGKVHIISATHDRLMTPPIMKKLVELYGSTSNIVEGSGHHMMFDKQWKVAAQYVQEKLNEWKL</sequence>
<dbReference type="InterPro" id="IPR050228">
    <property type="entry name" value="Carboxylesterase_BioH"/>
</dbReference>
<name>A0AAW0C7E3_9AGAR</name>
<dbReference type="Pfam" id="PF12697">
    <property type="entry name" value="Abhydrolase_6"/>
    <property type="match status" value="1"/>
</dbReference>
<dbReference type="EMBL" id="JAYKXP010000061">
    <property type="protein sequence ID" value="KAK7033571.1"/>
    <property type="molecule type" value="Genomic_DNA"/>
</dbReference>
<evidence type="ECO:0000313" key="3">
    <source>
        <dbReference type="Proteomes" id="UP001383192"/>
    </source>
</evidence>
<dbReference type="PANTHER" id="PTHR43194:SF2">
    <property type="entry name" value="PEROXISOMAL MEMBRANE PROTEIN LPX1"/>
    <property type="match status" value="1"/>
</dbReference>
<proteinExistence type="predicted"/>
<evidence type="ECO:0000259" key="1">
    <source>
        <dbReference type="Pfam" id="PF12697"/>
    </source>
</evidence>
<comment type="caution">
    <text evidence="2">The sequence shown here is derived from an EMBL/GenBank/DDBJ whole genome shotgun (WGS) entry which is preliminary data.</text>
</comment>
<keyword evidence="3" id="KW-1185">Reference proteome</keyword>
<accession>A0AAW0C7E3</accession>
<organism evidence="2 3">
    <name type="scientific">Paramarasmius palmivorus</name>
    <dbReference type="NCBI Taxonomy" id="297713"/>
    <lineage>
        <taxon>Eukaryota</taxon>
        <taxon>Fungi</taxon>
        <taxon>Dikarya</taxon>
        <taxon>Basidiomycota</taxon>
        <taxon>Agaricomycotina</taxon>
        <taxon>Agaricomycetes</taxon>
        <taxon>Agaricomycetidae</taxon>
        <taxon>Agaricales</taxon>
        <taxon>Marasmiineae</taxon>
        <taxon>Marasmiaceae</taxon>
        <taxon>Paramarasmius</taxon>
    </lineage>
</organism>
<dbReference type="InterPro" id="IPR000073">
    <property type="entry name" value="AB_hydrolase_1"/>
</dbReference>
<dbReference type="AlphaFoldDB" id="A0AAW0C7E3"/>
<evidence type="ECO:0000313" key="2">
    <source>
        <dbReference type="EMBL" id="KAK7033571.1"/>
    </source>
</evidence>